<feature type="transmembrane region" description="Helical" evidence="10">
    <location>
        <begin position="225"/>
        <end position="245"/>
    </location>
</feature>
<dbReference type="Proteomes" id="UP000233551">
    <property type="component" value="Unassembled WGS sequence"/>
</dbReference>
<dbReference type="GO" id="GO:0006629">
    <property type="term" value="P:lipid metabolic process"/>
    <property type="evidence" value="ECO:0007669"/>
    <property type="project" value="UniProtKB-KW"/>
</dbReference>
<evidence type="ECO:0000256" key="7">
    <source>
        <dbReference type="ARBA" id="ARBA00023098"/>
    </source>
</evidence>
<dbReference type="Proteomes" id="UP000197138">
    <property type="component" value="Unassembled WGS sequence"/>
</dbReference>
<reference evidence="13 15" key="3">
    <citation type="submission" date="2017-11" db="EMBL/GenBank/DDBJ databases">
        <title>De-novo sequencing of pomegranate (Punica granatum L.) genome.</title>
        <authorList>
            <person name="Akparov Z."/>
            <person name="Amiraslanov A."/>
            <person name="Hajiyeva S."/>
            <person name="Abbasov M."/>
            <person name="Kaur K."/>
            <person name="Hamwieh A."/>
            <person name="Solovyev V."/>
            <person name="Salamov A."/>
            <person name="Braich B."/>
            <person name="Kosarev P."/>
            <person name="Mahmoud A."/>
            <person name="Hajiyev E."/>
            <person name="Babayeva S."/>
            <person name="Izzatullayeva V."/>
            <person name="Mammadov A."/>
            <person name="Mammadov A."/>
            <person name="Sharifova S."/>
            <person name="Ojaghi J."/>
            <person name="Eynullazada K."/>
            <person name="Bayramov B."/>
            <person name="Abdulazimova A."/>
            <person name="Shahmuradov I."/>
        </authorList>
    </citation>
    <scope>NUCLEOTIDE SEQUENCE [LARGE SCALE GENOMIC DNA]</scope>
    <source>
        <strain evidence="13">AG2017</strain>
        <strain evidence="15">cv. AG2017</strain>
        <tissue evidence="13">Leaf</tissue>
    </source>
</reference>
<dbReference type="AlphaFoldDB" id="A0A218XLS3"/>
<evidence type="ECO:0000256" key="3">
    <source>
        <dbReference type="ARBA" id="ARBA00007282"/>
    </source>
</evidence>
<gene>
    <name evidence="12" type="ORF">CDL15_Pgr012094</name>
    <name evidence="13" type="ORF">CRG98_002067</name>
</gene>
<evidence type="ECO:0000256" key="9">
    <source>
        <dbReference type="ARBA" id="ARBA00023315"/>
    </source>
</evidence>
<dbReference type="Pfam" id="PF13813">
    <property type="entry name" value="MBOAT_2"/>
    <property type="match status" value="1"/>
</dbReference>
<keyword evidence="7" id="KW-0443">Lipid metabolism</keyword>
<evidence type="ECO:0000256" key="6">
    <source>
        <dbReference type="ARBA" id="ARBA00022989"/>
    </source>
</evidence>
<dbReference type="InterPro" id="IPR032805">
    <property type="entry name" value="Wax_synthase_dom"/>
</dbReference>
<evidence type="ECO:0000313" key="14">
    <source>
        <dbReference type="Proteomes" id="UP000197138"/>
    </source>
</evidence>
<dbReference type="GO" id="GO:0008374">
    <property type="term" value="F:O-acyltransferase activity"/>
    <property type="evidence" value="ECO:0007669"/>
    <property type="project" value="InterPro"/>
</dbReference>
<dbReference type="GeneID" id="116213220"/>
<comment type="pathway">
    <text evidence="2">Secondary metabolite biosynthesis.</text>
</comment>
<evidence type="ECO:0000256" key="10">
    <source>
        <dbReference type="SAM" id="Phobius"/>
    </source>
</evidence>
<dbReference type="PANTHER" id="PTHR31595:SF57">
    <property type="entry name" value="OS04G0481900 PROTEIN"/>
    <property type="match status" value="1"/>
</dbReference>
<dbReference type="PIRSF" id="PIRSF037006">
    <property type="entry name" value="Wax_synthase"/>
    <property type="match status" value="1"/>
</dbReference>
<keyword evidence="6 10" id="KW-1133">Transmembrane helix</keyword>
<evidence type="ECO:0000256" key="1">
    <source>
        <dbReference type="ARBA" id="ARBA00004141"/>
    </source>
</evidence>
<protein>
    <recommendedName>
        <fullName evidence="11">Wax synthase domain-containing protein</fullName>
    </recommendedName>
</protein>
<feature type="transmembrane region" description="Helical" evidence="10">
    <location>
        <begin position="293"/>
        <end position="312"/>
    </location>
</feature>
<evidence type="ECO:0000256" key="2">
    <source>
        <dbReference type="ARBA" id="ARBA00005179"/>
    </source>
</evidence>
<dbReference type="EMBL" id="MTKT01001111">
    <property type="protein sequence ID" value="OWM85844.1"/>
    <property type="molecule type" value="Genomic_DNA"/>
</dbReference>
<keyword evidence="4" id="KW-0808">Transferase</keyword>
<evidence type="ECO:0000256" key="5">
    <source>
        <dbReference type="ARBA" id="ARBA00022692"/>
    </source>
</evidence>
<dbReference type="OrthoDB" id="1077582at2759"/>
<dbReference type="EMBL" id="PGOL01000091">
    <property type="protein sequence ID" value="PKI77461.1"/>
    <property type="molecule type" value="Genomic_DNA"/>
</dbReference>
<feature type="transmembrane region" description="Helical" evidence="10">
    <location>
        <begin position="125"/>
        <end position="142"/>
    </location>
</feature>
<feature type="transmembrane region" description="Helical" evidence="10">
    <location>
        <begin position="6"/>
        <end position="24"/>
    </location>
</feature>
<name>A0A218XLS3_PUNGR</name>
<comment type="similarity">
    <text evidence="3">Belongs to the wax synthase family.</text>
</comment>
<proteinExistence type="inferred from homology"/>
<feature type="transmembrane region" description="Helical" evidence="10">
    <location>
        <begin position="148"/>
        <end position="170"/>
    </location>
</feature>
<feature type="transmembrane region" description="Helical" evidence="10">
    <location>
        <begin position="36"/>
        <end position="69"/>
    </location>
</feature>
<dbReference type="InterPro" id="IPR044851">
    <property type="entry name" value="Wax_synthase"/>
</dbReference>
<reference evidence="14" key="1">
    <citation type="journal article" date="2017" name="Plant J.">
        <title>The pomegranate (Punica granatum L.) genome and the genomics of punicalagin biosynthesis.</title>
        <authorList>
            <person name="Qin G."/>
            <person name="Xu C."/>
            <person name="Ming R."/>
            <person name="Tang H."/>
            <person name="Guyot R."/>
            <person name="Kramer E.M."/>
            <person name="Hu Y."/>
            <person name="Yi X."/>
            <person name="Qi Y."/>
            <person name="Xu X."/>
            <person name="Gao Z."/>
            <person name="Pan H."/>
            <person name="Jian J."/>
            <person name="Tian Y."/>
            <person name="Yue Z."/>
            <person name="Xu Y."/>
        </authorList>
    </citation>
    <scope>NUCLEOTIDE SEQUENCE [LARGE SCALE GENOMIC DNA]</scope>
    <source>
        <strain evidence="14">cv. Dabenzi</strain>
    </source>
</reference>
<evidence type="ECO:0000256" key="8">
    <source>
        <dbReference type="ARBA" id="ARBA00023136"/>
    </source>
</evidence>
<dbReference type="InterPro" id="IPR017088">
    <property type="entry name" value="Wax_synthase_Magnoliopsida"/>
</dbReference>
<evidence type="ECO:0000313" key="13">
    <source>
        <dbReference type="EMBL" id="PKI77461.1"/>
    </source>
</evidence>
<evidence type="ECO:0000256" key="4">
    <source>
        <dbReference type="ARBA" id="ARBA00022679"/>
    </source>
</evidence>
<feature type="domain" description="Wax synthase" evidence="11">
    <location>
        <begin position="185"/>
        <end position="268"/>
    </location>
</feature>
<reference evidence="12" key="2">
    <citation type="submission" date="2017-06" db="EMBL/GenBank/DDBJ databases">
        <title>The pomegranate genome and the genomics of punicalagin biosynthesis.</title>
        <authorList>
            <person name="Xu C."/>
        </authorList>
    </citation>
    <scope>NUCLEOTIDE SEQUENCE [LARGE SCALE GENOMIC DNA]</scope>
    <source>
        <tissue evidence="12">Fresh leaf</tissue>
    </source>
</reference>
<keyword evidence="5 10" id="KW-0812">Transmembrane</keyword>
<keyword evidence="15" id="KW-1185">Reference proteome</keyword>
<feature type="transmembrane region" description="Helical" evidence="10">
    <location>
        <begin position="265"/>
        <end position="284"/>
    </location>
</feature>
<evidence type="ECO:0000259" key="11">
    <source>
        <dbReference type="Pfam" id="PF13813"/>
    </source>
</evidence>
<dbReference type="GO" id="GO:0016020">
    <property type="term" value="C:membrane"/>
    <property type="evidence" value="ECO:0007669"/>
    <property type="project" value="UniProtKB-SubCell"/>
</dbReference>
<keyword evidence="8 10" id="KW-0472">Membrane</keyword>
<evidence type="ECO:0000313" key="12">
    <source>
        <dbReference type="EMBL" id="OWM85844.1"/>
    </source>
</evidence>
<sequence length="342" mass="38419">MDSEIRNFIHVWLTAIASLCYCYYIPAKLPKGMPRLLSLVPVFGLFALLPLRLSTVIPTGFTSFCLTWLANSRLLLLAFDSGPLFPKKPLPIFVILACLSTMVTPHDKPNAAAAARGNTKLRLNYATKTLLYSVLVAVHGYKDLMSPKLLMALYSCMFYLFNEIALGFFVNGVRILIGVELEPPSDEPYLSTSLQDFWGRRWNLVVTDSLRQTVYKPIRRAVQPILGVQWAPLPAVLASFLVSGIMHELLFYYITRAVPTWEVTWFFVFHGMCVILEVGIKVAVKGRWQLHPALSGPMVVVFVVVTATWWFYPPLVRNGAVDRSVDECKALVQLLPPKPNGK</sequence>
<dbReference type="STRING" id="22663.A0A218XLS3"/>
<organism evidence="12 14">
    <name type="scientific">Punica granatum</name>
    <name type="common">Pomegranate</name>
    <dbReference type="NCBI Taxonomy" id="22663"/>
    <lineage>
        <taxon>Eukaryota</taxon>
        <taxon>Viridiplantae</taxon>
        <taxon>Streptophyta</taxon>
        <taxon>Embryophyta</taxon>
        <taxon>Tracheophyta</taxon>
        <taxon>Spermatophyta</taxon>
        <taxon>Magnoliopsida</taxon>
        <taxon>eudicotyledons</taxon>
        <taxon>Gunneridae</taxon>
        <taxon>Pentapetalae</taxon>
        <taxon>rosids</taxon>
        <taxon>malvids</taxon>
        <taxon>Myrtales</taxon>
        <taxon>Lythraceae</taxon>
        <taxon>Punica</taxon>
    </lineage>
</organism>
<keyword evidence="9" id="KW-0012">Acyltransferase</keyword>
<comment type="subcellular location">
    <subcellularLocation>
        <location evidence="1">Membrane</location>
        <topology evidence="1">Multi-pass membrane protein</topology>
    </subcellularLocation>
</comment>
<accession>A0A218XLS3</accession>
<evidence type="ECO:0000313" key="15">
    <source>
        <dbReference type="Proteomes" id="UP000233551"/>
    </source>
</evidence>
<comment type="caution">
    <text evidence="12">The sequence shown here is derived from an EMBL/GenBank/DDBJ whole genome shotgun (WGS) entry which is preliminary data.</text>
</comment>
<dbReference type="PANTHER" id="PTHR31595">
    <property type="entry name" value="LONG-CHAIN-ALCOHOL O-FATTY-ACYLTRANSFERASE 3-RELATED"/>
    <property type="match status" value="1"/>
</dbReference>